<evidence type="ECO:0008006" key="3">
    <source>
        <dbReference type="Google" id="ProtNLM"/>
    </source>
</evidence>
<gene>
    <name evidence="1" type="ORF">L336_0223</name>
</gene>
<accession>R4PW09</accession>
<evidence type="ECO:0000313" key="1">
    <source>
        <dbReference type="EMBL" id="AGL61932.1"/>
    </source>
</evidence>
<evidence type="ECO:0000313" key="2">
    <source>
        <dbReference type="Proteomes" id="UP000013893"/>
    </source>
</evidence>
<dbReference type="Gene3D" id="1.25.10.90">
    <property type="match status" value="1"/>
</dbReference>
<proteinExistence type="predicted"/>
<dbReference type="InterPro" id="IPR016024">
    <property type="entry name" value="ARM-type_fold"/>
</dbReference>
<dbReference type="Pfam" id="PF08713">
    <property type="entry name" value="DNA_alkylation"/>
    <property type="match status" value="1"/>
</dbReference>
<dbReference type="HOGENOM" id="CLU_079880_0_0_0"/>
<dbReference type="KEGG" id="saal:L336_0223"/>
<dbReference type="STRING" id="1332188.L336_0223"/>
<dbReference type="SUPFAM" id="SSF48371">
    <property type="entry name" value="ARM repeat"/>
    <property type="match status" value="1"/>
</dbReference>
<dbReference type="RefSeq" id="WP_015641382.1">
    <property type="nucleotide sequence ID" value="NC_021219.1"/>
</dbReference>
<dbReference type="OrthoDB" id="9775346at2"/>
<dbReference type="AlphaFoldDB" id="R4PW09"/>
<protein>
    <recommendedName>
        <fullName evidence="3">DNA alkylation repair enzyme</fullName>
    </recommendedName>
</protein>
<dbReference type="CDD" id="cd06561">
    <property type="entry name" value="AlkD_like"/>
    <property type="match status" value="1"/>
</dbReference>
<name>R4PW09_9BACT</name>
<dbReference type="Proteomes" id="UP000013893">
    <property type="component" value="Chromosome"/>
</dbReference>
<sequence>MKAEDVKAMLQAYTSDADAVNLQWFFKTGPGEYGEGDQFLGVRVPMIRKVCKEFRQLSLGEVQKLIESPLHEHRMAGLIILTLQYPRASNQAKNDIFDLYMQELTKRNINNWDLVDVTCRQIVGEHLQGDRGQLYELAKSNNLWERRVSIISTFAYIARGDASTSLDLAELLLCDREDLMHKAVGWTLREVGKRCDEQLLRDFLDRHARGMPRTALRYAIEHLPETQRQYYLSIKKT</sequence>
<organism evidence="1 2">
    <name type="scientific">Candidatus Saccharimonas aalborgensis</name>
    <dbReference type="NCBI Taxonomy" id="1332188"/>
    <lineage>
        <taxon>Bacteria</taxon>
        <taxon>Candidatus Saccharimonadota</taxon>
        <taxon>Candidatus Saccharimonadia</taxon>
        <taxon>Candidatus Saccharimonadales</taxon>
        <taxon>Candidatus Saccharimonadaceae</taxon>
        <taxon>Candidatus Saccharimonas</taxon>
    </lineage>
</organism>
<keyword evidence="2" id="KW-1185">Reference proteome</keyword>
<dbReference type="InterPro" id="IPR014825">
    <property type="entry name" value="DNA_alkylation"/>
</dbReference>
<dbReference type="PATRIC" id="fig|1332188.3.peg.222"/>
<reference evidence="1 2" key="1">
    <citation type="journal article" date="2013" name="Nat. Biotechnol.">
        <title>Genome sequences of rare, uncultured bacteria obtained by differential coverage binning of multiple metagenomes.</title>
        <authorList>
            <person name="Albertsen M."/>
            <person name="Hugenholtz P."/>
            <person name="Skarshewski A."/>
            <person name="Nielsen K.L."/>
            <person name="Tyson G.W."/>
            <person name="Nielsen P.H."/>
        </authorList>
    </citation>
    <scope>NUCLEOTIDE SEQUENCE [LARGE SCALE GENOMIC DNA]</scope>
    <source>
        <strain evidence="1">TM71</strain>
    </source>
</reference>
<dbReference type="PANTHER" id="PTHR34070:SF1">
    <property type="entry name" value="DNA ALKYLATION REPAIR PROTEIN"/>
    <property type="match status" value="1"/>
</dbReference>
<dbReference type="PANTHER" id="PTHR34070">
    <property type="entry name" value="ARMADILLO-TYPE FOLD"/>
    <property type="match status" value="1"/>
</dbReference>
<dbReference type="EMBL" id="CP005957">
    <property type="protein sequence ID" value="AGL61932.1"/>
    <property type="molecule type" value="Genomic_DNA"/>
</dbReference>